<keyword evidence="4" id="KW-0808">Transferase</keyword>
<evidence type="ECO:0000256" key="7">
    <source>
        <dbReference type="ARBA" id="ARBA00023136"/>
    </source>
</evidence>
<keyword evidence="2" id="KW-1003">Cell membrane</keyword>
<feature type="transmembrane region" description="Helical" evidence="8">
    <location>
        <begin position="23"/>
        <end position="41"/>
    </location>
</feature>
<evidence type="ECO:0000313" key="9">
    <source>
        <dbReference type="EMBL" id="KKQ98088.1"/>
    </source>
</evidence>
<feature type="transmembrane region" description="Helical" evidence="8">
    <location>
        <begin position="173"/>
        <end position="191"/>
    </location>
</feature>
<proteinExistence type="predicted"/>
<feature type="transmembrane region" description="Helical" evidence="8">
    <location>
        <begin position="248"/>
        <end position="266"/>
    </location>
</feature>
<accession>A0A0G0M1M8</accession>
<dbReference type="PANTHER" id="PTHR33908">
    <property type="entry name" value="MANNOSYLTRANSFERASE YKCB-RELATED"/>
    <property type="match status" value="1"/>
</dbReference>
<evidence type="ECO:0000256" key="3">
    <source>
        <dbReference type="ARBA" id="ARBA00022676"/>
    </source>
</evidence>
<keyword evidence="7 8" id="KW-0472">Membrane</keyword>
<dbReference type="GO" id="GO:0005886">
    <property type="term" value="C:plasma membrane"/>
    <property type="evidence" value="ECO:0007669"/>
    <property type="project" value="UniProtKB-SubCell"/>
</dbReference>
<keyword evidence="6 8" id="KW-1133">Transmembrane helix</keyword>
<evidence type="ECO:0008006" key="11">
    <source>
        <dbReference type="Google" id="ProtNLM"/>
    </source>
</evidence>
<comment type="subcellular location">
    <subcellularLocation>
        <location evidence="1">Cell membrane</location>
        <topology evidence="1">Multi-pass membrane protein</topology>
    </subcellularLocation>
</comment>
<dbReference type="GO" id="GO:0009103">
    <property type="term" value="P:lipopolysaccharide biosynthetic process"/>
    <property type="evidence" value="ECO:0007669"/>
    <property type="project" value="UniProtKB-ARBA"/>
</dbReference>
<evidence type="ECO:0000313" key="10">
    <source>
        <dbReference type="Proteomes" id="UP000034325"/>
    </source>
</evidence>
<evidence type="ECO:0000256" key="5">
    <source>
        <dbReference type="ARBA" id="ARBA00022692"/>
    </source>
</evidence>
<sequence length="590" mass="67624">MVNPLSNYMRITEKLKNLKTNKLNNLIVLSVLLIAAFLRLWQLGSIPPSLTSDEASLGYNAFSILKTGRDEYGQFLPMIFKSFGDYKPGLYVYATVPFVAIFGLNEYSVRLPSAIAGVFAVYFLHLIIRKLKKGNSEAKLKTSSMEIGNWKLEILAPALLAISPWHIHFSRGAWEVNLSLTLTLAGIYFFLKALEKSKFLLLSSVFFSLTLLTYQGAKLSTAIVILILTITFWREVKNWLHTERKLISSSLIIGMVVVYPILFSFVRGETGRLEVFSVFSYPRKEADIESLLSQGQEKISSLSYYLFHSENLNFARGIMGRWFNHFSGRFLFFEGDWQNPRHSAPNSGMMLLSDLILLIVGTVSLLKSKGRKLKTFIILWLVLAPLPAVLSRDQVHAVRSLNMVIPLVIISSFGLMQLILWIKNFKKGLVLTTDYLLLTSFFLVSFIYFLDAYFVHLPKHNSKEWGYGYKQIVEEVTKNQSKYKTIKIQQSFAQPYIYFLFYQKYDPAKYQEQAQLVESEYKYDVGYIEKLDNICFCAIDFPQNKKEHGSLVVADDIRIPESELDSESVNLIKEIRYLDGNTAFRVVEVE</sequence>
<dbReference type="PANTHER" id="PTHR33908:SF11">
    <property type="entry name" value="MEMBRANE PROTEIN"/>
    <property type="match status" value="1"/>
</dbReference>
<feature type="transmembrane region" description="Helical" evidence="8">
    <location>
        <begin position="220"/>
        <end position="236"/>
    </location>
</feature>
<dbReference type="EMBL" id="LBWA01000005">
    <property type="protein sequence ID" value="KKQ98088.1"/>
    <property type="molecule type" value="Genomic_DNA"/>
</dbReference>
<gene>
    <name evidence="9" type="ORF">UT23_C0005G0011</name>
</gene>
<keyword evidence="3" id="KW-0328">Glycosyltransferase</keyword>
<dbReference type="AlphaFoldDB" id="A0A0G0M1M8"/>
<feature type="transmembrane region" description="Helical" evidence="8">
    <location>
        <begin position="111"/>
        <end position="128"/>
    </location>
</feature>
<dbReference type="PATRIC" id="fig|1618549.4.peg.529"/>
<dbReference type="GO" id="GO:0016763">
    <property type="term" value="F:pentosyltransferase activity"/>
    <property type="evidence" value="ECO:0007669"/>
    <property type="project" value="TreeGrafter"/>
</dbReference>
<reference evidence="9 10" key="1">
    <citation type="journal article" date="2015" name="Nature">
        <title>rRNA introns, odd ribosomes, and small enigmatic genomes across a large radiation of phyla.</title>
        <authorList>
            <person name="Brown C.T."/>
            <person name="Hug L.A."/>
            <person name="Thomas B.C."/>
            <person name="Sharon I."/>
            <person name="Castelle C.J."/>
            <person name="Singh A."/>
            <person name="Wilkins M.J."/>
            <person name="Williams K.H."/>
            <person name="Banfield J.F."/>
        </authorList>
    </citation>
    <scope>NUCLEOTIDE SEQUENCE [LARGE SCALE GENOMIC DNA]</scope>
</reference>
<evidence type="ECO:0000256" key="4">
    <source>
        <dbReference type="ARBA" id="ARBA00022679"/>
    </source>
</evidence>
<name>A0A0G0M1M8_9BACT</name>
<keyword evidence="5 8" id="KW-0812">Transmembrane</keyword>
<feature type="transmembrane region" description="Helical" evidence="8">
    <location>
        <begin position="435"/>
        <end position="455"/>
    </location>
</feature>
<evidence type="ECO:0000256" key="2">
    <source>
        <dbReference type="ARBA" id="ARBA00022475"/>
    </source>
</evidence>
<evidence type="ECO:0000256" key="1">
    <source>
        <dbReference type="ARBA" id="ARBA00004651"/>
    </source>
</evidence>
<dbReference type="InterPro" id="IPR050297">
    <property type="entry name" value="LipidA_mod_glycosyltrf_83"/>
</dbReference>
<protein>
    <recommendedName>
        <fullName evidence="11">Glycosyltransferase RgtA/B/C/D-like domain-containing protein</fullName>
    </recommendedName>
</protein>
<comment type="caution">
    <text evidence="9">The sequence shown here is derived from an EMBL/GenBank/DDBJ whole genome shotgun (WGS) entry which is preliminary data.</text>
</comment>
<dbReference type="Proteomes" id="UP000034325">
    <property type="component" value="Unassembled WGS sequence"/>
</dbReference>
<feature type="transmembrane region" description="Helical" evidence="8">
    <location>
        <begin position="403"/>
        <end position="423"/>
    </location>
</feature>
<organism evidence="9 10">
    <name type="scientific">Candidatus Woesebacteria bacterium GW2011_GWA1_39_12</name>
    <dbReference type="NCBI Taxonomy" id="1618549"/>
    <lineage>
        <taxon>Bacteria</taxon>
        <taxon>Candidatus Woeseibacteriota</taxon>
    </lineage>
</organism>
<feature type="transmembrane region" description="Helical" evidence="8">
    <location>
        <begin position="373"/>
        <end position="391"/>
    </location>
</feature>
<feature type="transmembrane region" description="Helical" evidence="8">
    <location>
        <begin position="347"/>
        <end position="366"/>
    </location>
</feature>
<evidence type="ECO:0000256" key="8">
    <source>
        <dbReference type="SAM" id="Phobius"/>
    </source>
</evidence>
<evidence type="ECO:0000256" key="6">
    <source>
        <dbReference type="ARBA" id="ARBA00022989"/>
    </source>
</evidence>